<keyword evidence="2" id="KW-1185">Reference proteome</keyword>
<dbReference type="AlphaFoldDB" id="A0A0A5GDH9"/>
<dbReference type="Pfam" id="PF07205">
    <property type="entry name" value="DUF1413"/>
    <property type="match status" value="1"/>
</dbReference>
<evidence type="ECO:0000313" key="2">
    <source>
        <dbReference type="Proteomes" id="UP000030401"/>
    </source>
</evidence>
<reference evidence="1 2" key="1">
    <citation type="submission" date="2013-08" db="EMBL/GenBank/DDBJ databases">
        <authorList>
            <person name="Huang J."/>
            <person name="Wang G."/>
        </authorList>
    </citation>
    <scope>NUCLEOTIDE SEQUENCE [LARGE SCALE GENOMIC DNA]</scope>
    <source>
        <strain evidence="1 2">JSM 072002</strain>
    </source>
</reference>
<accession>A0A0A5GDH9</accession>
<name>A0A0A5GDH9_9BACI</name>
<dbReference type="InterPro" id="IPR010813">
    <property type="entry name" value="DUF1413"/>
</dbReference>
<organism evidence="1 2">
    <name type="scientific">Pontibacillus litoralis JSM 072002</name>
    <dbReference type="NCBI Taxonomy" id="1385512"/>
    <lineage>
        <taxon>Bacteria</taxon>
        <taxon>Bacillati</taxon>
        <taxon>Bacillota</taxon>
        <taxon>Bacilli</taxon>
        <taxon>Bacillales</taxon>
        <taxon>Bacillaceae</taxon>
        <taxon>Pontibacillus</taxon>
    </lineage>
</organism>
<sequence>MKVNVDTSLNDLFNIATTTLQDVDQGEEFIVKDLFRGVEWKRIAKGNRTKLGSMFFAFANGEGNELIQPLGKTPQNQQIYKKL</sequence>
<dbReference type="eggNOG" id="ENOG5033FBX">
    <property type="taxonomic scope" value="Bacteria"/>
</dbReference>
<proteinExistence type="predicted"/>
<evidence type="ECO:0008006" key="3">
    <source>
        <dbReference type="Google" id="ProtNLM"/>
    </source>
</evidence>
<dbReference type="Proteomes" id="UP000030401">
    <property type="component" value="Unassembled WGS sequence"/>
</dbReference>
<gene>
    <name evidence="1" type="ORF">N784_02290</name>
</gene>
<dbReference type="OrthoDB" id="371017at2"/>
<evidence type="ECO:0000313" key="1">
    <source>
        <dbReference type="EMBL" id="KGX89175.1"/>
    </source>
</evidence>
<comment type="caution">
    <text evidence="1">The sequence shown here is derived from an EMBL/GenBank/DDBJ whole genome shotgun (WGS) entry which is preliminary data.</text>
</comment>
<dbReference type="RefSeq" id="WP_036831591.1">
    <property type="nucleotide sequence ID" value="NZ_AVPG01000001.1"/>
</dbReference>
<dbReference type="EMBL" id="AVPG01000001">
    <property type="protein sequence ID" value="KGX89175.1"/>
    <property type="molecule type" value="Genomic_DNA"/>
</dbReference>
<protein>
    <recommendedName>
        <fullName evidence="3">DUF1413 domain-containing protein</fullName>
    </recommendedName>
</protein>